<dbReference type="Proteomes" id="UP000320776">
    <property type="component" value="Chromosome"/>
</dbReference>
<evidence type="ECO:0000313" key="5">
    <source>
        <dbReference type="EMBL" id="QDR82125.1"/>
    </source>
</evidence>
<dbReference type="Pfam" id="PF02502">
    <property type="entry name" value="LacAB_rpiB"/>
    <property type="match status" value="1"/>
</dbReference>
<dbReference type="InterPro" id="IPR004785">
    <property type="entry name" value="RpiB"/>
</dbReference>
<keyword evidence="6" id="KW-1185">Reference proteome</keyword>
<protein>
    <submittedName>
        <fullName evidence="5">Sugar phosphate isomerase YwlF</fullName>
        <ecNumber evidence="5">5.3.1.-</ecNumber>
    </submittedName>
</protein>
<dbReference type="Gene3D" id="3.40.1400.10">
    <property type="entry name" value="Sugar-phosphate isomerase, RpiB/LacA/LacB"/>
    <property type="match status" value="1"/>
</dbReference>
<gene>
    <name evidence="5" type="primary">ywlF</name>
    <name evidence="5" type="ORF">SPTER_35460</name>
</gene>
<dbReference type="RefSeq" id="WP_144351546.1">
    <property type="nucleotide sequence ID" value="NZ_CP036259.1"/>
</dbReference>
<comment type="similarity">
    <text evidence="1">Belongs to the LacAB/RpiB family.</text>
</comment>
<evidence type="ECO:0000256" key="4">
    <source>
        <dbReference type="PIRSR" id="PIRSR005384-2"/>
    </source>
</evidence>
<feature type="binding site" evidence="4">
    <location>
        <begin position="8"/>
        <end position="9"/>
    </location>
    <ligand>
        <name>D-ribulose 5-phosphate</name>
        <dbReference type="ChEBI" id="CHEBI:58121"/>
    </ligand>
</feature>
<dbReference type="NCBIfam" id="TIGR00689">
    <property type="entry name" value="rpiB_lacA_lacB"/>
    <property type="match status" value="1"/>
</dbReference>
<dbReference type="OrthoDB" id="1778624at2"/>
<dbReference type="NCBIfam" id="TIGR01120">
    <property type="entry name" value="rpiB"/>
    <property type="match status" value="1"/>
</dbReference>
<evidence type="ECO:0000313" key="6">
    <source>
        <dbReference type="Proteomes" id="UP000320776"/>
    </source>
</evidence>
<feature type="active site" description="Proton donor" evidence="3">
    <location>
        <position position="98"/>
    </location>
</feature>
<feature type="binding site" evidence="4">
    <location>
        <position position="132"/>
    </location>
    <ligand>
        <name>D-ribulose 5-phosphate</name>
        <dbReference type="ChEBI" id="CHEBI:58121"/>
    </ligand>
</feature>
<evidence type="ECO:0000256" key="2">
    <source>
        <dbReference type="ARBA" id="ARBA00023235"/>
    </source>
</evidence>
<dbReference type="PANTHER" id="PTHR43732">
    <property type="entry name" value="RIBOSE 5-PHOSPHATE ISOMERASE-RELATED"/>
    <property type="match status" value="1"/>
</dbReference>
<dbReference type="GO" id="GO:0016861">
    <property type="term" value="F:intramolecular oxidoreductase activity, interconverting aldoses and ketoses"/>
    <property type="evidence" value="ECO:0007669"/>
    <property type="project" value="UniProtKB-ARBA"/>
</dbReference>
<keyword evidence="2 5" id="KW-0413">Isomerase</keyword>
<feature type="binding site" evidence="4">
    <location>
        <position position="99"/>
    </location>
    <ligand>
        <name>D-ribulose 5-phosphate</name>
        <dbReference type="ChEBI" id="CHEBI:58121"/>
    </ligand>
</feature>
<feature type="binding site" evidence="4">
    <location>
        <begin position="66"/>
        <end position="70"/>
    </location>
    <ligand>
        <name>D-ribulose 5-phosphate</name>
        <dbReference type="ChEBI" id="CHEBI:58121"/>
    </ligand>
</feature>
<dbReference type="EC" id="5.3.1.-" evidence="5"/>
<dbReference type="PIRSF" id="PIRSF005384">
    <property type="entry name" value="RpiB_LacA_B"/>
    <property type="match status" value="1"/>
</dbReference>
<accession>A0A517DXP0</accession>
<evidence type="ECO:0000256" key="3">
    <source>
        <dbReference type="PIRSR" id="PIRSR005384-1"/>
    </source>
</evidence>
<dbReference type="EMBL" id="CP036259">
    <property type="protein sequence ID" value="QDR82125.1"/>
    <property type="molecule type" value="Genomic_DNA"/>
</dbReference>
<dbReference type="InterPro" id="IPR036569">
    <property type="entry name" value="RpiB_LacA_LacB_sf"/>
</dbReference>
<evidence type="ECO:0000256" key="1">
    <source>
        <dbReference type="ARBA" id="ARBA00008754"/>
    </source>
</evidence>
<organism evidence="5 6">
    <name type="scientific">Sporomusa termitida</name>
    <dbReference type="NCBI Taxonomy" id="2377"/>
    <lineage>
        <taxon>Bacteria</taxon>
        <taxon>Bacillati</taxon>
        <taxon>Bacillota</taxon>
        <taxon>Negativicutes</taxon>
        <taxon>Selenomonadales</taxon>
        <taxon>Sporomusaceae</taxon>
        <taxon>Sporomusa</taxon>
    </lineage>
</organism>
<dbReference type="GO" id="GO:0005975">
    <property type="term" value="P:carbohydrate metabolic process"/>
    <property type="evidence" value="ECO:0007669"/>
    <property type="project" value="InterPro"/>
</dbReference>
<reference evidence="5 6" key="1">
    <citation type="submission" date="2019-02" db="EMBL/GenBank/DDBJ databases">
        <title>Closed genome of Sporomusa termitida DSM 4440.</title>
        <authorList>
            <person name="Poehlein A."/>
            <person name="Daniel R."/>
        </authorList>
    </citation>
    <scope>NUCLEOTIDE SEQUENCE [LARGE SCALE GENOMIC DNA]</scope>
    <source>
        <strain evidence="5 6">DSM 4440</strain>
    </source>
</reference>
<dbReference type="PANTHER" id="PTHR43732:SF1">
    <property type="entry name" value="RIBOSE 5-PHOSPHATE ISOMERASE"/>
    <property type="match status" value="1"/>
</dbReference>
<dbReference type="KEGG" id="sted:SPTER_35460"/>
<feature type="binding site" evidence="4">
    <location>
        <position position="109"/>
    </location>
    <ligand>
        <name>D-ribulose 5-phosphate</name>
        <dbReference type="ChEBI" id="CHEBI:58121"/>
    </ligand>
</feature>
<dbReference type="AlphaFoldDB" id="A0A517DXP0"/>
<dbReference type="SUPFAM" id="SSF89623">
    <property type="entry name" value="Ribose/Galactose isomerase RpiB/AlsB"/>
    <property type="match status" value="1"/>
</dbReference>
<name>A0A517DXP0_9FIRM</name>
<sequence length="148" mass="16143">MKLAIGSDHGGFRLKEEIKALLTELQVDSHDFGTYTAESVDYPDIACQIAQAVAGGEYERGIIICGTGIGVNIAANKVKGIRAALCHDVFSARMAREHNDANILNLGERVIGAGLARMIVEMWLRTEFAGGRHTCRVEKIMDLEKAQK</sequence>
<proteinExistence type="inferred from homology"/>
<dbReference type="NCBIfam" id="NF004051">
    <property type="entry name" value="PRK05571.1"/>
    <property type="match status" value="1"/>
</dbReference>
<dbReference type="InterPro" id="IPR003500">
    <property type="entry name" value="RpiB_LacA_LacB"/>
</dbReference>
<feature type="binding site" evidence="4">
    <location>
        <position position="136"/>
    </location>
    <ligand>
        <name>D-ribulose 5-phosphate</name>
        <dbReference type="ChEBI" id="CHEBI:58121"/>
    </ligand>
</feature>
<feature type="active site" description="Proton acceptor" evidence="3">
    <location>
        <position position="65"/>
    </location>
</feature>
<dbReference type="InterPro" id="IPR051812">
    <property type="entry name" value="SPI_LacAB/RpiB"/>
</dbReference>